<evidence type="ECO:0000313" key="2">
    <source>
        <dbReference type="EMBL" id="TRM65307.1"/>
    </source>
</evidence>
<evidence type="ECO:0000256" key="1">
    <source>
        <dbReference type="SAM" id="MobiDB-lite"/>
    </source>
</evidence>
<name>A0A550CKN5_9AGAR</name>
<dbReference type="AlphaFoldDB" id="A0A550CKN5"/>
<dbReference type="Proteomes" id="UP000320762">
    <property type="component" value="Unassembled WGS sequence"/>
</dbReference>
<proteinExistence type="predicted"/>
<keyword evidence="3" id="KW-1185">Reference proteome</keyword>
<organism evidence="2 3">
    <name type="scientific">Schizophyllum amplum</name>
    <dbReference type="NCBI Taxonomy" id="97359"/>
    <lineage>
        <taxon>Eukaryota</taxon>
        <taxon>Fungi</taxon>
        <taxon>Dikarya</taxon>
        <taxon>Basidiomycota</taxon>
        <taxon>Agaricomycotina</taxon>
        <taxon>Agaricomycetes</taxon>
        <taxon>Agaricomycetidae</taxon>
        <taxon>Agaricales</taxon>
        <taxon>Schizophyllaceae</taxon>
        <taxon>Schizophyllum</taxon>
    </lineage>
</organism>
<dbReference type="OrthoDB" id="2961287at2759"/>
<feature type="region of interest" description="Disordered" evidence="1">
    <location>
        <begin position="513"/>
        <end position="567"/>
    </location>
</feature>
<gene>
    <name evidence="2" type="ORF">BD626DRAFT_488340</name>
</gene>
<comment type="caution">
    <text evidence="2">The sequence shown here is derived from an EMBL/GenBank/DDBJ whole genome shotgun (WGS) entry which is preliminary data.</text>
</comment>
<protein>
    <submittedName>
        <fullName evidence="2">Uncharacterized protein</fullName>
    </submittedName>
</protein>
<accession>A0A550CKN5</accession>
<evidence type="ECO:0000313" key="3">
    <source>
        <dbReference type="Proteomes" id="UP000320762"/>
    </source>
</evidence>
<feature type="compositionally biased region" description="Polar residues" evidence="1">
    <location>
        <begin position="751"/>
        <end position="762"/>
    </location>
</feature>
<feature type="region of interest" description="Disordered" evidence="1">
    <location>
        <begin position="711"/>
        <end position="762"/>
    </location>
</feature>
<dbReference type="EMBL" id="VDMD01000005">
    <property type="protein sequence ID" value="TRM65307.1"/>
    <property type="molecule type" value="Genomic_DNA"/>
</dbReference>
<reference evidence="2 3" key="1">
    <citation type="journal article" date="2019" name="New Phytol.">
        <title>Comparative genomics reveals unique wood-decay strategies and fruiting body development in the Schizophyllaceae.</title>
        <authorList>
            <person name="Almasi E."/>
            <person name="Sahu N."/>
            <person name="Krizsan K."/>
            <person name="Balint B."/>
            <person name="Kovacs G.M."/>
            <person name="Kiss B."/>
            <person name="Cseklye J."/>
            <person name="Drula E."/>
            <person name="Henrissat B."/>
            <person name="Nagy I."/>
            <person name="Chovatia M."/>
            <person name="Adam C."/>
            <person name="LaButti K."/>
            <person name="Lipzen A."/>
            <person name="Riley R."/>
            <person name="Grigoriev I.V."/>
            <person name="Nagy L.G."/>
        </authorList>
    </citation>
    <scope>NUCLEOTIDE SEQUENCE [LARGE SCALE GENOMIC DNA]</scope>
    <source>
        <strain evidence="2 3">NL-1724</strain>
    </source>
</reference>
<sequence length="762" mass="85041">MPNTTTPTMLMSTHITSKCASATMRTEWISMRRVARKAASRPSGLRNNCCVRQIRSHSHRALYHCLALGIEGPLVGLSYKKTCPIVVLNIAWLDERVEDGNELPIAHLLPASFDEPTASFDLRDPLEAFRLAIVLSRYRHIASQRQHSEETSTALPWRADLCARDGLEDNTQGAHAEYVKEASIVEWAEQVYKSTVAWCVPFSRDAQSKKATKSSASDETQSIGGVSGKSYVKATDTKAASRAQRYFVLRKVCFKSFRERNGLWQAPKESLHALAPAWFYGNIADIGRHMGTVEDALFKELLTAHACHSPCFIGYMTTNVQALVERSLRTLLHVVGTARLLNEQSKRHVEGADEKTTTFEVLNEAMYRGLWDELFRGLAESSGSADVRYRREAKLRYAEYPSRDLEGHRKEVTRLFNWFNNVTQYPEQTDLTAARQEPRSGTADGILYLKVEDIFLDKDVANAVAIWAPTFATGQVEYDEPADAWIQTDEPPPTQFGGSVFASCSRPLFSDQDRAEYRRSTAKRPKPYTDPSPTPAPAGVQPSTTDVPSAPITVRPPPPPKSKESKKAECDGYFPLCANEFKRLLRKWTAGAATNQERLYLVAICTFMRLFNIGRFPVFGLVTSGLTGVLSSAWNQAVKAKDMTHQTICIEDHEATEVHLQNPLDALNVATWIAYIIVEHAPRLRSLFEAATIEDVECAYLLDASGPTPRAKARSMTMQDSHWHKPQSDTQADARYGTSTAKKGRKKANLNAESSRLTSIGE</sequence>